<proteinExistence type="predicted"/>
<evidence type="ECO:0000313" key="2">
    <source>
        <dbReference type="Proteomes" id="UP000023152"/>
    </source>
</evidence>
<name>X6LJF3_RETFI</name>
<organism evidence="1 2">
    <name type="scientific">Reticulomyxa filosa</name>
    <dbReference type="NCBI Taxonomy" id="46433"/>
    <lineage>
        <taxon>Eukaryota</taxon>
        <taxon>Sar</taxon>
        <taxon>Rhizaria</taxon>
        <taxon>Retaria</taxon>
        <taxon>Foraminifera</taxon>
        <taxon>Monothalamids</taxon>
        <taxon>Reticulomyxidae</taxon>
        <taxon>Reticulomyxa</taxon>
    </lineage>
</organism>
<comment type="caution">
    <text evidence="1">The sequence shown here is derived from an EMBL/GenBank/DDBJ whole genome shotgun (WGS) entry which is preliminary data.</text>
</comment>
<accession>X6LJF3</accession>
<evidence type="ECO:0000313" key="1">
    <source>
        <dbReference type="EMBL" id="ETO02078.1"/>
    </source>
</evidence>
<dbReference type="EMBL" id="ASPP01036744">
    <property type="protein sequence ID" value="ETO02078.1"/>
    <property type="molecule type" value="Genomic_DNA"/>
</dbReference>
<keyword evidence="2" id="KW-1185">Reference proteome</keyword>
<protein>
    <submittedName>
        <fullName evidence="1">Uncharacterized protein</fullName>
    </submittedName>
</protein>
<dbReference type="Proteomes" id="UP000023152">
    <property type="component" value="Unassembled WGS sequence"/>
</dbReference>
<gene>
    <name evidence="1" type="ORF">RFI_35357</name>
</gene>
<dbReference type="AlphaFoldDB" id="X6LJF3"/>
<reference evidence="1 2" key="1">
    <citation type="journal article" date="2013" name="Curr. Biol.">
        <title>The Genome of the Foraminiferan Reticulomyxa filosa.</title>
        <authorList>
            <person name="Glockner G."/>
            <person name="Hulsmann N."/>
            <person name="Schleicher M."/>
            <person name="Noegel A.A."/>
            <person name="Eichinger L."/>
            <person name="Gallinger C."/>
            <person name="Pawlowski J."/>
            <person name="Sierra R."/>
            <person name="Euteneuer U."/>
            <person name="Pillet L."/>
            <person name="Moustafa A."/>
            <person name="Platzer M."/>
            <person name="Groth M."/>
            <person name="Szafranski K."/>
            <person name="Schliwa M."/>
        </authorList>
    </citation>
    <scope>NUCLEOTIDE SEQUENCE [LARGE SCALE GENOMIC DNA]</scope>
</reference>
<sequence>MNKNRQHLPKVPSDGMEWLRIIASSNKIMKECFDTFRNNQVFEDHMQNFAENDSVQQARGTSLMEVRKYLINFLTSNFNNMSAMYNRLLHFAQNEMNSEKLECFKIIRSAWDSIVQDAIDPQVCFFFLVFLGRKKKEPLKKNLYFGLKKKKKGWMHQKDKEMLKKIRNVHFEDEKQLDKEKYMEIEYLTEETSKETEEKSGMQKEPKKQMKRMSQEEFEQLTDRLLMFITGDAGGTDNEVLTSQKGISVMTREDIEELLKRRQKQMTAMGPDVFKIVLDRIRTQAIDGQKLIASLKKSARALGELLLGQDFDIAINREQLVTELMKIIDFEILKERVKNDLIPKFDKCKSIAKKRLEYFGLGGRQELEMERIIEFSRGIDKFEAIDNQWNLCLKKWISDVSNLRQRYPLLSFYTVNDMRFLCERLRSYVQSNKQGSIGAIASKISLIYPDITIAQIQANVASKSNWNWEDKNILEELAKTLETFESVAKSSGKSIKDEKTVKYLLPGQPRLYICQDSQVLSYVVKLYLSQGQIPIASRMLFCDHSTSLEQLECFLIRSVSHSTATIALHCLVLPELLTRPVQQGLIRILPNYMTKSHSLLAVITTDSQCLMAQTLSAYRDTNPPILDQTESKEFYAKVLCTDFDAFRQKKNDAPFVTVYFSQNPCVGKSYVIAQRAKSLNLKDGYFVHVPINTSVVDTDFIVDRLSSAPVTDDLTVFHINISSQAGKDVNTMMFQLLVLRYITKVNGESFSVRKNHAFLVELPTQLSSTHVKTRLSDVFNWFYFFGDRIKDLAIPFSEVIDDLRTAPNTNPPEHAVRNQLALSEKEHFVLKYLDALNKGLLNNSQLTKDWDHTQHSLVDIQRIKQLLVQYSPKAWNSLVQFKSFLQFMYRQLLQVYNFLYIKNEYVPMIDKDRHIIPLHEMIVFSLVQSAQDIACSSHLIYEPTTDIEVKEKEEKEEEAEEASGTEEFFLVQMWKTADPPIVLLNQTPIAKSTQICMSNLITLRQDLEQAQIEHSLSLLSMNLKKNVHPHAVEWTLVQEQHKWDIYNFEEDFQKRQTWCRKMECTTRREKTSRSKCICYCKFVVDLKVQTKPNENNK</sequence>